<keyword evidence="3" id="KW-1185">Reference proteome</keyword>
<protein>
    <recommendedName>
        <fullName evidence="1">CRA domain-containing protein</fullName>
    </recommendedName>
</protein>
<dbReference type="EMBL" id="JAPFFL010000010">
    <property type="protein sequence ID" value="KAJ6696852.1"/>
    <property type="molecule type" value="Genomic_DNA"/>
</dbReference>
<dbReference type="OrthoDB" id="25503at2759"/>
<name>A0A9Q0PYP4_SALVM</name>
<gene>
    <name evidence="2" type="ORF">OIU85_003229</name>
</gene>
<evidence type="ECO:0000259" key="1">
    <source>
        <dbReference type="SMART" id="SM00757"/>
    </source>
</evidence>
<feature type="domain" description="CRA" evidence="1">
    <location>
        <begin position="5"/>
        <end position="102"/>
    </location>
</feature>
<comment type="caution">
    <text evidence="2">The sequence shown here is derived from an EMBL/GenBank/DDBJ whole genome shotgun (WGS) entry which is preliminary data.</text>
</comment>
<proteinExistence type="predicted"/>
<dbReference type="SMART" id="SM00757">
    <property type="entry name" value="CRA"/>
    <property type="match status" value="1"/>
</dbReference>
<dbReference type="Proteomes" id="UP001151529">
    <property type="component" value="Chromosome 19"/>
</dbReference>
<dbReference type="AlphaFoldDB" id="A0A9Q0PYP4"/>
<dbReference type="InterPro" id="IPR013144">
    <property type="entry name" value="CRA_dom"/>
</dbReference>
<accession>A0A9Q0PYP4</accession>
<sequence length="108" mass="11906">MGIVGALGDAVTYGRIELAKFFKLPPFDDLVRDCVALLAYEQPQKCSAGYLLEDSQREIVADAVKRHDFINRSQCEGFTKLLAITSGEFTQTAYSLLLGEKVLEWGSG</sequence>
<evidence type="ECO:0000313" key="2">
    <source>
        <dbReference type="EMBL" id="KAJ6696852.1"/>
    </source>
</evidence>
<reference evidence="2" key="1">
    <citation type="submission" date="2022-11" db="EMBL/GenBank/DDBJ databases">
        <authorList>
            <person name="Hyden B.L."/>
            <person name="Feng K."/>
            <person name="Yates T."/>
            <person name="Jawdy S."/>
            <person name="Smart L.B."/>
            <person name="Muchero W."/>
        </authorList>
    </citation>
    <scope>NUCLEOTIDE SEQUENCE</scope>
    <source>
        <tissue evidence="2">Shoot tip</tissue>
    </source>
</reference>
<organism evidence="2 3">
    <name type="scientific">Salix viminalis</name>
    <name type="common">Common osier</name>
    <name type="synonym">Basket willow</name>
    <dbReference type="NCBI Taxonomy" id="40686"/>
    <lineage>
        <taxon>Eukaryota</taxon>
        <taxon>Viridiplantae</taxon>
        <taxon>Streptophyta</taxon>
        <taxon>Embryophyta</taxon>
        <taxon>Tracheophyta</taxon>
        <taxon>Spermatophyta</taxon>
        <taxon>Magnoliopsida</taxon>
        <taxon>eudicotyledons</taxon>
        <taxon>Gunneridae</taxon>
        <taxon>Pentapetalae</taxon>
        <taxon>rosids</taxon>
        <taxon>fabids</taxon>
        <taxon>Malpighiales</taxon>
        <taxon>Salicaceae</taxon>
        <taxon>Saliceae</taxon>
        <taxon>Salix</taxon>
    </lineage>
</organism>
<reference evidence="2" key="2">
    <citation type="journal article" date="2023" name="Int. J. Mol. Sci.">
        <title>De Novo Assembly and Annotation of 11 Diverse Shrub Willow (Salix) Genomes Reveals Novel Gene Organization in Sex-Linked Regions.</title>
        <authorList>
            <person name="Hyden B."/>
            <person name="Feng K."/>
            <person name="Yates T.B."/>
            <person name="Jawdy S."/>
            <person name="Cereghino C."/>
            <person name="Smart L.B."/>
            <person name="Muchero W."/>
        </authorList>
    </citation>
    <scope>NUCLEOTIDE SEQUENCE [LARGE SCALE GENOMIC DNA]</scope>
    <source>
        <tissue evidence="2">Shoot tip</tissue>
    </source>
</reference>
<evidence type="ECO:0000313" key="3">
    <source>
        <dbReference type="Proteomes" id="UP001151529"/>
    </source>
</evidence>